<protein>
    <submittedName>
        <fullName evidence="3">Uncharacterized protein</fullName>
    </submittedName>
</protein>
<feature type="region of interest" description="Disordered" evidence="1">
    <location>
        <begin position="39"/>
        <end position="64"/>
    </location>
</feature>
<name>A0ABD1W032_9LAMI</name>
<gene>
    <name evidence="3" type="ORF">Adt_02813</name>
</gene>
<keyword evidence="4" id="KW-1185">Reference proteome</keyword>
<comment type="caution">
    <text evidence="3">The sequence shown here is derived from an EMBL/GenBank/DDBJ whole genome shotgun (WGS) entry which is preliminary data.</text>
</comment>
<feature type="chain" id="PRO_5044754432" evidence="2">
    <location>
        <begin position="31"/>
        <end position="112"/>
    </location>
</feature>
<keyword evidence="2" id="KW-0732">Signal</keyword>
<evidence type="ECO:0000313" key="3">
    <source>
        <dbReference type="EMBL" id="KAL2541835.1"/>
    </source>
</evidence>
<dbReference type="EMBL" id="JBFOLK010000001">
    <property type="protein sequence ID" value="KAL2541835.1"/>
    <property type="molecule type" value="Genomic_DNA"/>
</dbReference>
<evidence type="ECO:0000313" key="4">
    <source>
        <dbReference type="Proteomes" id="UP001604336"/>
    </source>
</evidence>
<feature type="signal peptide" evidence="2">
    <location>
        <begin position="1"/>
        <end position="30"/>
    </location>
</feature>
<dbReference type="AlphaFoldDB" id="A0ABD1W032"/>
<evidence type="ECO:0000256" key="1">
    <source>
        <dbReference type="SAM" id="MobiDB-lite"/>
    </source>
</evidence>
<proteinExistence type="predicted"/>
<organism evidence="3 4">
    <name type="scientific">Abeliophyllum distichum</name>
    <dbReference type="NCBI Taxonomy" id="126358"/>
    <lineage>
        <taxon>Eukaryota</taxon>
        <taxon>Viridiplantae</taxon>
        <taxon>Streptophyta</taxon>
        <taxon>Embryophyta</taxon>
        <taxon>Tracheophyta</taxon>
        <taxon>Spermatophyta</taxon>
        <taxon>Magnoliopsida</taxon>
        <taxon>eudicotyledons</taxon>
        <taxon>Gunneridae</taxon>
        <taxon>Pentapetalae</taxon>
        <taxon>asterids</taxon>
        <taxon>lamiids</taxon>
        <taxon>Lamiales</taxon>
        <taxon>Oleaceae</taxon>
        <taxon>Forsythieae</taxon>
        <taxon>Abeliophyllum</taxon>
    </lineage>
</organism>
<accession>A0ABD1W032</accession>
<evidence type="ECO:0000256" key="2">
    <source>
        <dbReference type="SAM" id="SignalP"/>
    </source>
</evidence>
<reference evidence="4" key="1">
    <citation type="submission" date="2024-07" db="EMBL/GenBank/DDBJ databases">
        <title>Two chromosome-level genome assemblies of Korean endemic species Abeliophyllum distichum and Forsythia ovata (Oleaceae).</title>
        <authorList>
            <person name="Jang H."/>
        </authorList>
    </citation>
    <scope>NUCLEOTIDE SEQUENCE [LARGE SCALE GENOMIC DNA]</scope>
</reference>
<sequence length="112" mass="11993">MAKKTVQISQFTAAILLICFFICQISPATCRTLKGALPGEDHNNVNSDKNVGGGVPTESDDTKEIEKTSTEFHATRKIGEATAHNGPWLMAMLPKGKVPVSGPSRGINKINN</sequence>
<dbReference type="Proteomes" id="UP001604336">
    <property type="component" value="Unassembled WGS sequence"/>
</dbReference>